<evidence type="ECO:0000313" key="2">
    <source>
        <dbReference type="EMBL" id="PHH58791.1"/>
    </source>
</evidence>
<evidence type="ECO:0000256" key="1">
    <source>
        <dbReference type="SAM" id="MobiDB-lite"/>
    </source>
</evidence>
<feature type="region of interest" description="Disordered" evidence="1">
    <location>
        <begin position="1"/>
        <end position="69"/>
    </location>
</feature>
<proteinExistence type="predicted"/>
<evidence type="ECO:0000313" key="3">
    <source>
        <dbReference type="Proteomes" id="UP000224854"/>
    </source>
</evidence>
<sequence length="124" mass="13427">MTPPRTPRQQRAFLPPSPGPPPTRALPLPPPHAAQRSRPATPTARHTPVPLSPAPVPDLSPNNPPSPVRSHELLQLTRDYLHEQNTGRRVDGGLSLLPTSSQAMYIPSMSEQELAVSRLTSSTT</sequence>
<name>A0A2C5XW13_9HYPO</name>
<organism evidence="2 3">
    <name type="scientific">Ophiocordyceps australis</name>
    <dbReference type="NCBI Taxonomy" id="1399860"/>
    <lineage>
        <taxon>Eukaryota</taxon>
        <taxon>Fungi</taxon>
        <taxon>Dikarya</taxon>
        <taxon>Ascomycota</taxon>
        <taxon>Pezizomycotina</taxon>
        <taxon>Sordariomycetes</taxon>
        <taxon>Hypocreomycetidae</taxon>
        <taxon>Hypocreales</taxon>
        <taxon>Ophiocordycipitaceae</taxon>
        <taxon>Ophiocordyceps</taxon>
    </lineage>
</organism>
<dbReference type="EMBL" id="NJEU01002016">
    <property type="protein sequence ID" value="PHH58791.1"/>
    <property type="molecule type" value="Genomic_DNA"/>
</dbReference>
<reference evidence="2 3" key="1">
    <citation type="submission" date="2017-06" db="EMBL/GenBank/DDBJ databases">
        <title>Ant-infecting Ophiocordyceps genomes reveal a high diversity of potential behavioral manipulation genes and a possible major role for enterotoxins.</title>
        <authorList>
            <person name="De Bekker C."/>
            <person name="Evans H.C."/>
            <person name="Brachmann A."/>
            <person name="Hughes D.P."/>
        </authorList>
    </citation>
    <scope>NUCLEOTIDE SEQUENCE [LARGE SCALE GENOMIC DNA]</scope>
    <source>
        <strain evidence="2 3">1348a</strain>
    </source>
</reference>
<dbReference type="AlphaFoldDB" id="A0A2C5XW13"/>
<keyword evidence="3" id="KW-1185">Reference proteome</keyword>
<protein>
    <submittedName>
        <fullName evidence="2">Uncharacterized protein</fullName>
    </submittedName>
</protein>
<accession>A0A2C5XW13</accession>
<dbReference type="Proteomes" id="UP000224854">
    <property type="component" value="Unassembled WGS sequence"/>
</dbReference>
<comment type="caution">
    <text evidence="2">The sequence shown here is derived from an EMBL/GenBank/DDBJ whole genome shotgun (WGS) entry which is preliminary data.</text>
</comment>
<dbReference type="OrthoDB" id="10629738at2759"/>
<feature type="compositionally biased region" description="Pro residues" evidence="1">
    <location>
        <begin position="50"/>
        <end position="67"/>
    </location>
</feature>
<gene>
    <name evidence="2" type="ORF">CDD82_2720</name>
</gene>
<feature type="compositionally biased region" description="Pro residues" evidence="1">
    <location>
        <begin position="15"/>
        <end position="32"/>
    </location>
</feature>